<accession>A0ABT3FSA5</accession>
<dbReference type="InterPro" id="IPR036116">
    <property type="entry name" value="FN3_sf"/>
</dbReference>
<proteinExistence type="predicted"/>
<dbReference type="InterPro" id="IPR013783">
    <property type="entry name" value="Ig-like_fold"/>
</dbReference>
<organism evidence="2 3">
    <name type="scientific">Luteolibacter flavescens</name>
    <dbReference type="NCBI Taxonomy" id="1859460"/>
    <lineage>
        <taxon>Bacteria</taxon>
        <taxon>Pseudomonadati</taxon>
        <taxon>Verrucomicrobiota</taxon>
        <taxon>Verrucomicrobiia</taxon>
        <taxon>Verrucomicrobiales</taxon>
        <taxon>Verrucomicrobiaceae</taxon>
        <taxon>Luteolibacter</taxon>
    </lineage>
</organism>
<dbReference type="PANTHER" id="PTHR45739">
    <property type="entry name" value="MATRIX PROTEIN, PUTATIVE-RELATED"/>
    <property type="match status" value="1"/>
</dbReference>
<feature type="domain" description="Fibronectin type-III" evidence="1">
    <location>
        <begin position="29"/>
        <end position="121"/>
    </location>
</feature>
<dbReference type="Proteomes" id="UP001207930">
    <property type="component" value="Unassembled WGS sequence"/>
</dbReference>
<gene>
    <name evidence="2" type="ORF">OKA04_17140</name>
</gene>
<dbReference type="CDD" id="cd00063">
    <property type="entry name" value="FN3"/>
    <property type="match status" value="1"/>
</dbReference>
<sequence>MNHLFSANKHSEYPPSRYLLKSLAAILVAAFCLAGSAFSAGSNTVSLAWDRNPEADIAGYRLQYGTTPGSYTSSMDAGVTTSATATGLHQGTTYYFTVVAYNAAGQTSAPSSEVTYTVPGLPNTAPSAGSFSLSLVEDGQASVTLSGTDAEGDTLSYAIVAGPSKGTLSGTAPNLTYRPAANANGSDSFTYRVSDGALDSGIATVSIEITPVNDPPVAGAKSLTVPEDGQVAITLTGTDVDGDSLRYEIVSEPTKGALSGTPPNLTYRPAANVNGSDSFSYRVSDGSATSAPAMVNITISPVNDAPVANGQSLTVAEDTPLSIRLTGTDIEGSSLTYTVVSQPGSGTLSGTAPNLTYTPATNFNGTVSFTFRVSDGTANSANATVSITVTPVNDAPVAVPRTLTTTPGNPVAVVLAGTDVEGSPLTFAIVTPPANGSLGGTAPNLTYTPRSGFTGSDSFTYRANDGALNSAVATVSISVTDTNRAPQAYGKFVTMMKNKSAVVTLSGADADADALTFRIVTPPANGTLTGTAPNFTYTPAAKWVGEDTLTYVVNDGKVDSASATVRLKVKAKNTKPVATARTASANQNTAAQIVVAGSDPDGDNLSFSVVKQPANGTVTGTGPNFIYTPKSGFKGTDRFTFIATDGTAKSAAALVEITVTNPNNRAPVAQSQGFSGPAKKPVALTLRGTDADNDPLTFRVVSPVTGGKLIGKGANLKFKPAANFTGTIFFNYVANDGTVDSAPGTIMVVINPPVAAARSATAKLAEPAQVPALAIQRNATGGLVLAVTGVPGISYMVEHSGDLAAWTDFREVTISASGVTEVALEIPADAKSGYFRLRIPD</sequence>
<dbReference type="InterPro" id="IPR015919">
    <property type="entry name" value="Cadherin-like_sf"/>
</dbReference>
<dbReference type="NCBIfam" id="NF012211">
    <property type="entry name" value="tand_rpt_95"/>
    <property type="match status" value="6"/>
</dbReference>
<keyword evidence="3" id="KW-1185">Reference proteome</keyword>
<dbReference type="RefSeq" id="WP_264502424.1">
    <property type="nucleotide sequence ID" value="NZ_JAPDDS010000010.1"/>
</dbReference>
<dbReference type="SUPFAM" id="SSF49313">
    <property type="entry name" value="Cadherin-like"/>
    <property type="match status" value="1"/>
</dbReference>
<evidence type="ECO:0000313" key="3">
    <source>
        <dbReference type="Proteomes" id="UP001207930"/>
    </source>
</evidence>
<evidence type="ECO:0000313" key="2">
    <source>
        <dbReference type="EMBL" id="MCW1886467.1"/>
    </source>
</evidence>
<dbReference type="Gene3D" id="2.60.40.3440">
    <property type="match status" value="1"/>
</dbReference>
<dbReference type="SMART" id="SM00060">
    <property type="entry name" value="FN3"/>
    <property type="match status" value="1"/>
</dbReference>
<dbReference type="PROSITE" id="PS50853">
    <property type="entry name" value="FN3"/>
    <property type="match status" value="1"/>
</dbReference>
<dbReference type="Pfam" id="PF00041">
    <property type="entry name" value="fn3"/>
    <property type="match status" value="1"/>
</dbReference>
<dbReference type="CDD" id="cd11304">
    <property type="entry name" value="Cadherin_repeat"/>
    <property type="match status" value="1"/>
</dbReference>
<name>A0ABT3FSA5_9BACT</name>
<dbReference type="SUPFAM" id="SSF49265">
    <property type="entry name" value="Fibronectin type III"/>
    <property type="match status" value="1"/>
</dbReference>
<dbReference type="PANTHER" id="PTHR45739:SF12">
    <property type="entry name" value="CHONDROITIN SULFATE PROTEOGLYCAN 4-LIKE ISOFORM X2"/>
    <property type="match status" value="1"/>
</dbReference>
<evidence type="ECO:0000259" key="1">
    <source>
        <dbReference type="PROSITE" id="PS50853"/>
    </source>
</evidence>
<comment type="caution">
    <text evidence="2">The sequence shown here is derived from an EMBL/GenBank/DDBJ whole genome shotgun (WGS) entry which is preliminary data.</text>
</comment>
<dbReference type="InterPro" id="IPR051561">
    <property type="entry name" value="FRAS1_ECM"/>
</dbReference>
<dbReference type="Pfam" id="PF17963">
    <property type="entry name" value="Big_9"/>
    <property type="match status" value="7"/>
</dbReference>
<dbReference type="EMBL" id="JAPDDS010000010">
    <property type="protein sequence ID" value="MCW1886467.1"/>
    <property type="molecule type" value="Genomic_DNA"/>
</dbReference>
<dbReference type="Gene3D" id="2.60.40.10">
    <property type="entry name" value="Immunoglobulins"/>
    <property type="match status" value="1"/>
</dbReference>
<dbReference type="Gene3D" id="2.60.40.2810">
    <property type="match status" value="6"/>
</dbReference>
<reference evidence="2 3" key="1">
    <citation type="submission" date="2022-10" db="EMBL/GenBank/DDBJ databases">
        <title>Luteolibacter flavescens strain MCCC 1K03193, whole genome shotgun sequencing project.</title>
        <authorList>
            <person name="Zhao G."/>
            <person name="Shen L."/>
        </authorList>
    </citation>
    <scope>NUCLEOTIDE SEQUENCE [LARGE SCALE GENOMIC DNA]</scope>
    <source>
        <strain evidence="2 3">MCCC 1K03193</strain>
    </source>
</reference>
<protein>
    <submittedName>
        <fullName evidence="2">Ig-like domain-containing protein</fullName>
    </submittedName>
</protein>
<dbReference type="InterPro" id="IPR003961">
    <property type="entry name" value="FN3_dom"/>
</dbReference>